<dbReference type="Pfam" id="PF01558">
    <property type="entry name" value="POR"/>
    <property type="match status" value="1"/>
</dbReference>
<evidence type="ECO:0000313" key="4">
    <source>
        <dbReference type="Proteomes" id="UP001487305"/>
    </source>
</evidence>
<comment type="caution">
    <text evidence="3">The sequence shown here is derived from an EMBL/GenBank/DDBJ whole genome shotgun (WGS) entry which is preliminary data.</text>
</comment>
<dbReference type="EMBL" id="JBBNOP010000006">
    <property type="protein sequence ID" value="MEQ3363092.1"/>
    <property type="molecule type" value="Genomic_DNA"/>
</dbReference>
<dbReference type="PANTHER" id="PTHR43854">
    <property type="entry name" value="INDOLEPYRUVATE OXIDOREDUCTASE SUBUNIT IORB"/>
    <property type="match status" value="1"/>
</dbReference>
<feature type="domain" description="Pyruvate/ketoisovalerate oxidoreductase catalytic" evidence="2">
    <location>
        <begin position="10"/>
        <end position="196"/>
    </location>
</feature>
<evidence type="ECO:0000259" key="2">
    <source>
        <dbReference type="Pfam" id="PF01558"/>
    </source>
</evidence>
<dbReference type="InterPro" id="IPR052198">
    <property type="entry name" value="IorB_Oxidoreductase"/>
</dbReference>
<accession>A0ABV1JGA5</accession>
<dbReference type="Gene3D" id="3.40.920.10">
    <property type="entry name" value="Pyruvate-ferredoxin oxidoreductase, PFOR, domain III"/>
    <property type="match status" value="1"/>
</dbReference>
<gene>
    <name evidence="3" type="ORF">AAA083_08900</name>
</gene>
<dbReference type="Proteomes" id="UP001487305">
    <property type="component" value="Unassembled WGS sequence"/>
</dbReference>
<keyword evidence="1" id="KW-0560">Oxidoreductase</keyword>
<evidence type="ECO:0000313" key="3">
    <source>
        <dbReference type="EMBL" id="MEQ3363092.1"/>
    </source>
</evidence>
<dbReference type="InterPro" id="IPR019752">
    <property type="entry name" value="Pyrv/ketoisovalerate_OxRed_cat"/>
</dbReference>
<dbReference type="SUPFAM" id="SSF53323">
    <property type="entry name" value="Pyruvate-ferredoxin oxidoreductase, PFOR, domain III"/>
    <property type="match status" value="1"/>
</dbReference>
<name>A0ABV1JGA5_9ACTN</name>
<proteinExistence type="predicted"/>
<keyword evidence="4" id="KW-1185">Reference proteome</keyword>
<sequence length="201" mass="20705">MLNILLAGVGGQGTVLAAKLLAQAAEEKGWQVRTAETIGMAQRGGNVVSHVRMGDRGEEVYAPLIALGTADLVVAFEPAEAARVLPYLKPGGAMVCASTAIQPVSAALSNTPYLAGEVLENLARIIGETGGTFVAVDDAALVESAGSRKALNVMLLACALSESGLPISVDDLKRAIPACVKERFVDMNLRAIDSALSSCLS</sequence>
<reference evidence="3 4" key="1">
    <citation type="submission" date="2024-04" db="EMBL/GenBank/DDBJ databases">
        <title>Human intestinal bacterial collection.</title>
        <authorList>
            <person name="Pauvert C."/>
            <person name="Hitch T.C.A."/>
            <person name="Clavel T."/>
        </authorList>
    </citation>
    <scope>NUCLEOTIDE SEQUENCE [LARGE SCALE GENOMIC DNA]</scope>
    <source>
        <strain evidence="3 4">CLA-KB-H42</strain>
    </source>
</reference>
<dbReference type="InterPro" id="IPR002869">
    <property type="entry name" value="Pyrv_flavodox_OxRed_cen"/>
</dbReference>
<protein>
    <submittedName>
        <fullName evidence="3">Indolepyruvate oxidoreductase subunit beta</fullName>
    </submittedName>
</protein>
<evidence type="ECO:0000256" key="1">
    <source>
        <dbReference type="ARBA" id="ARBA00023002"/>
    </source>
</evidence>
<organism evidence="3 4">
    <name type="scientific">Raoultibacter massiliensis</name>
    <dbReference type="NCBI Taxonomy" id="1852371"/>
    <lineage>
        <taxon>Bacteria</taxon>
        <taxon>Bacillati</taxon>
        <taxon>Actinomycetota</taxon>
        <taxon>Coriobacteriia</taxon>
        <taxon>Eggerthellales</taxon>
        <taxon>Eggerthellaceae</taxon>
        <taxon>Raoultibacter</taxon>
    </lineage>
</organism>
<dbReference type="RefSeq" id="WP_349227496.1">
    <property type="nucleotide sequence ID" value="NZ_JBBNOP010000006.1"/>
</dbReference>
<dbReference type="PANTHER" id="PTHR43854:SF1">
    <property type="entry name" value="INDOLEPYRUVATE OXIDOREDUCTASE SUBUNIT IORB"/>
    <property type="match status" value="1"/>
</dbReference>